<dbReference type="FunFam" id="3.40.50.1820:FF:000095">
    <property type="entry name" value="Triglyceride lipase-cholesterol esterase"/>
    <property type="match status" value="1"/>
</dbReference>
<dbReference type="SUPFAM" id="SSF53474">
    <property type="entry name" value="alpha/beta-Hydrolases"/>
    <property type="match status" value="1"/>
</dbReference>
<keyword evidence="13" id="KW-1185">Reference proteome</keyword>
<dbReference type="PANTHER" id="PTHR11005">
    <property type="entry name" value="LYSOSOMAL ACID LIPASE-RELATED"/>
    <property type="match status" value="1"/>
</dbReference>
<dbReference type="STRING" id="559304.G8YV27"/>
<evidence type="ECO:0000256" key="2">
    <source>
        <dbReference type="ARBA" id="ARBA00010701"/>
    </source>
</evidence>
<dbReference type="GO" id="GO:0016020">
    <property type="term" value="C:membrane"/>
    <property type="evidence" value="ECO:0007669"/>
    <property type="project" value="UniProtKB-SubCell"/>
</dbReference>
<dbReference type="Gene3D" id="3.40.50.1820">
    <property type="entry name" value="alpha/beta hydrolase"/>
    <property type="match status" value="1"/>
</dbReference>
<keyword evidence="6 10" id="KW-1133">Transmembrane helix</keyword>
<reference evidence="12 13" key="1">
    <citation type="journal article" date="2012" name="G3 (Bethesda)">
        <title>Pichia sorbitophila, an interspecies yeast hybrid reveals early steps of genome resolution following polyploidization.</title>
        <authorList>
            <person name="Leh Louis V."/>
            <person name="Despons L."/>
            <person name="Friedrich A."/>
            <person name="Martin T."/>
            <person name="Durrens P."/>
            <person name="Casaregola S."/>
            <person name="Neuveglise C."/>
            <person name="Fairhead C."/>
            <person name="Marck C."/>
            <person name="Cruz J.A."/>
            <person name="Straub M.L."/>
            <person name="Kugler V."/>
            <person name="Sacerdot C."/>
            <person name="Uzunov Z."/>
            <person name="Thierry A."/>
            <person name="Weiss S."/>
            <person name="Bleykasten C."/>
            <person name="De Montigny J."/>
            <person name="Jacques N."/>
            <person name="Jung P."/>
            <person name="Lemaire M."/>
            <person name="Mallet S."/>
            <person name="Morel G."/>
            <person name="Richard G.F."/>
            <person name="Sarkar A."/>
            <person name="Savel G."/>
            <person name="Schacherer J."/>
            <person name="Seret M.L."/>
            <person name="Talla E."/>
            <person name="Samson G."/>
            <person name="Jubin C."/>
            <person name="Poulain J."/>
            <person name="Vacherie B."/>
            <person name="Barbe V."/>
            <person name="Pelletier E."/>
            <person name="Sherman D.J."/>
            <person name="Westhof E."/>
            <person name="Weissenbach J."/>
            <person name="Baret P.V."/>
            <person name="Wincker P."/>
            <person name="Gaillardin C."/>
            <person name="Dujon B."/>
            <person name="Souciet J.L."/>
        </authorList>
    </citation>
    <scope>NUCLEOTIDE SEQUENCE [LARGE SCALE GENOMIC DNA]</scope>
    <source>
        <strain evidence="13">ATCC MYA-4447 / BCRC 22081 / CBS 7064 / NBRC 10061 / NRRL Y-12695</strain>
    </source>
</reference>
<dbReference type="eggNOG" id="KOG2624">
    <property type="taxonomic scope" value="Eukaryota"/>
</dbReference>
<keyword evidence="8 10" id="KW-0472">Membrane</keyword>
<feature type="active site" description="Nucleophile" evidence="9">
    <location>
        <position position="203"/>
    </location>
</feature>
<evidence type="ECO:0000256" key="3">
    <source>
        <dbReference type="ARBA" id="ARBA00022692"/>
    </source>
</evidence>
<evidence type="ECO:0000256" key="5">
    <source>
        <dbReference type="ARBA" id="ARBA00022963"/>
    </source>
</evidence>
<feature type="active site" description="Charge relay system" evidence="9">
    <location>
        <position position="383"/>
    </location>
</feature>
<evidence type="ECO:0000256" key="10">
    <source>
        <dbReference type="SAM" id="Phobius"/>
    </source>
</evidence>
<organism evidence="12 13">
    <name type="scientific">Pichia sorbitophila (strain ATCC MYA-4447 / BCRC 22081 / CBS 7064 / NBRC 10061 / NRRL Y-12695)</name>
    <name type="common">Hybrid yeast</name>
    <dbReference type="NCBI Taxonomy" id="559304"/>
    <lineage>
        <taxon>Eukaryota</taxon>
        <taxon>Fungi</taxon>
        <taxon>Dikarya</taxon>
        <taxon>Ascomycota</taxon>
        <taxon>Saccharomycotina</taxon>
        <taxon>Pichiomycetes</taxon>
        <taxon>Debaryomycetaceae</taxon>
        <taxon>Millerozyma</taxon>
    </lineage>
</organism>
<keyword evidence="5" id="KW-0442">Lipid degradation</keyword>
<evidence type="ECO:0000259" key="11">
    <source>
        <dbReference type="Pfam" id="PF04083"/>
    </source>
</evidence>
<comment type="subcellular location">
    <subcellularLocation>
        <location evidence="1">Membrane</location>
        <topology evidence="1">Single-pass membrane protein</topology>
    </subcellularLocation>
</comment>
<proteinExistence type="inferred from homology"/>
<keyword evidence="4" id="KW-0378">Hydrolase</keyword>
<evidence type="ECO:0000313" key="12">
    <source>
        <dbReference type="EMBL" id="CCE72710.1"/>
    </source>
</evidence>
<gene>
    <name evidence="12" type="primary">Piso0_000302</name>
    <name evidence="12" type="ORF">GNLVRS01_PISO0A06358g</name>
</gene>
<evidence type="ECO:0000256" key="9">
    <source>
        <dbReference type="PIRSR" id="PIRSR000862-1"/>
    </source>
</evidence>
<dbReference type="HOGENOM" id="CLU_010974_5_0_1"/>
<evidence type="ECO:0000256" key="1">
    <source>
        <dbReference type="ARBA" id="ARBA00004167"/>
    </source>
</evidence>
<dbReference type="OrthoDB" id="9974421at2759"/>
<dbReference type="Pfam" id="PF04083">
    <property type="entry name" value="Abhydro_lipase"/>
    <property type="match status" value="1"/>
</dbReference>
<evidence type="ECO:0000256" key="8">
    <source>
        <dbReference type="ARBA" id="ARBA00023136"/>
    </source>
</evidence>
<dbReference type="Proteomes" id="UP000005222">
    <property type="component" value="Chromosome A"/>
</dbReference>
<evidence type="ECO:0000256" key="6">
    <source>
        <dbReference type="ARBA" id="ARBA00022989"/>
    </source>
</evidence>
<dbReference type="InterPro" id="IPR029058">
    <property type="entry name" value="AB_hydrolase_fold"/>
</dbReference>
<evidence type="ECO:0000256" key="7">
    <source>
        <dbReference type="ARBA" id="ARBA00023098"/>
    </source>
</evidence>
<dbReference type="AlphaFoldDB" id="G8YV27"/>
<dbReference type="PIRSF" id="PIRSF000862">
    <property type="entry name" value="Steryl_ester_lip"/>
    <property type="match status" value="1"/>
</dbReference>
<protein>
    <submittedName>
        <fullName evidence="12">Piso0_000302 protein</fullName>
    </submittedName>
</protein>
<feature type="transmembrane region" description="Helical" evidence="10">
    <location>
        <begin position="12"/>
        <end position="32"/>
    </location>
</feature>
<evidence type="ECO:0000313" key="13">
    <source>
        <dbReference type="Proteomes" id="UP000005222"/>
    </source>
</evidence>
<feature type="domain" description="Partial AB-hydrolase lipase" evidence="11">
    <location>
        <begin position="65"/>
        <end position="124"/>
    </location>
</feature>
<dbReference type="OMA" id="PHGLGME"/>
<dbReference type="InterPro" id="IPR025483">
    <property type="entry name" value="Lipase_euk"/>
</dbReference>
<accession>G8YV27</accession>
<keyword evidence="7" id="KW-0443">Lipid metabolism</keyword>
<dbReference type="InterPro" id="IPR006693">
    <property type="entry name" value="AB_hydrolase_lipase"/>
</dbReference>
<dbReference type="EMBL" id="FO082059">
    <property type="protein sequence ID" value="CCE72710.1"/>
    <property type="molecule type" value="Genomic_DNA"/>
</dbReference>
<comment type="similarity">
    <text evidence="2">Belongs to the AB hydrolase superfamily. Lipase family.</text>
</comment>
<feature type="active site" description="Charge relay system" evidence="9">
    <location>
        <position position="417"/>
    </location>
</feature>
<dbReference type="InParanoid" id="G8YV27"/>
<sequence length="462" mass="52719">MKKNGHGSLVDTVLKLCVFILKINFIFVTSIVKRILGVDSFSRLYDEKTKRNEPHNTIIRASSIVDLAAAYGYIVREHVVTTKDEYVLVIHKIEKPGAAMNSSSRKKIVYFHHGLLTNSELFLLGDSKEKNLPYLLVERGYEVWLGNNRGNKYSRKHLKLSVSDPEFWDFSLDEFAMYDIPDTIEYISSFYRRKEQITYIGFSQGCSQLFASLSLRPDLNSKLNLFIGLSPAIVPGNLDHPLLKSVVKSSAEDNDFLYFLLGNKAILPSISFWAYLLGMEGYKMVVDKSVKYLFGWSGNNISDSQKRVGYPHMFSNSSVKCVMHWFQIINAQRFQMFDETGPYGLTPISTISSTSKAKSNCVAPFPVAHHLNVPMFLVHGNQDILVDIDRTKKLITDQNENMKHKLLGILTCNTYEHMDTLWANSVVDEVFSKLLPLIDSVNKRDVLMERKLENGTHIKRTF</sequence>
<name>G8YV27_PICSO</name>
<dbReference type="GO" id="GO:0016042">
    <property type="term" value="P:lipid catabolic process"/>
    <property type="evidence" value="ECO:0007669"/>
    <property type="project" value="UniProtKB-KW"/>
</dbReference>
<evidence type="ECO:0000256" key="4">
    <source>
        <dbReference type="ARBA" id="ARBA00022801"/>
    </source>
</evidence>
<dbReference type="GO" id="GO:0016788">
    <property type="term" value="F:hydrolase activity, acting on ester bonds"/>
    <property type="evidence" value="ECO:0007669"/>
    <property type="project" value="InterPro"/>
</dbReference>
<keyword evidence="3 10" id="KW-0812">Transmembrane</keyword>